<evidence type="ECO:0000256" key="6">
    <source>
        <dbReference type="ARBA" id="ARBA00022989"/>
    </source>
</evidence>
<keyword evidence="6" id="KW-1133">Transmembrane helix</keyword>
<reference evidence="10 11" key="1">
    <citation type="submission" date="2015-01" db="EMBL/GenBank/DDBJ databases">
        <title>Genome of allotetraploid Gossypium barbadense reveals genomic plasticity and fiber elongation in cotton evolution.</title>
        <authorList>
            <person name="Chen X."/>
            <person name="Liu X."/>
            <person name="Zhao B."/>
            <person name="Zheng H."/>
            <person name="Hu Y."/>
            <person name="Lu G."/>
            <person name="Yang C."/>
            <person name="Chen J."/>
            <person name="Shan C."/>
            <person name="Zhang L."/>
            <person name="Zhou Y."/>
            <person name="Wang L."/>
            <person name="Guo W."/>
            <person name="Bai Y."/>
            <person name="Ruan J."/>
            <person name="Shangguan X."/>
            <person name="Mao Y."/>
            <person name="Jiang J."/>
            <person name="Zhu Y."/>
            <person name="Lei J."/>
            <person name="Kang H."/>
            <person name="Chen S."/>
            <person name="He X."/>
            <person name="Wang R."/>
            <person name="Wang Y."/>
            <person name="Chen J."/>
            <person name="Wang L."/>
            <person name="Yu S."/>
            <person name="Wang B."/>
            <person name="Wei J."/>
            <person name="Song S."/>
            <person name="Lu X."/>
            <person name="Gao Z."/>
            <person name="Gu W."/>
            <person name="Deng X."/>
            <person name="Ma D."/>
            <person name="Wang S."/>
            <person name="Liang W."/>
            <person name="Fang L."/>
            <person name="Cai C."/>
            <person name="Zhu X."/>
            <person name="Zhou B."/>
            <person name="Zhang Y."/>
            <person name="Chen Z."/>
            <person name="Xu S."/>
            <person name="Zhu R."/>
            <person name="Wang S."/>
            <person name="Zhang T."/>
            <person name="Zhao G."/>
        </authorList>
    </citation>
    <scope>NUCLEOTIDE SEQUENCE [LARGE SCALE GENOMIC DNA]</scope>
    <source>
        <strain evidence="11">cv. Xinhai21</strain>
        <tissue evidence="10">Leaf</tissue>
    </source>
</reference>
<keyword evidence="7 8" id="KW-0472">Membrane</keyword>
<name>A0A2P5WE14_GOSBA</name>
<proteinExistence type="inferred from homology"/>
<dbReference type="Proteomes" id="UP000239757">
    <property type="component" value="Unassembled WGS sequence"/>
</dbReference>
<comment type="subcellular location">
    <subcellularLocation>
        <location evidence="1">Membrane</location>
        <topology evidence="1">Multi-pass membrane protein</topology>
    </subcellularLocation>
</comment>
<evidence type="ECO:0000256" key="8">
    <source>
        <dbReference type="PROSITE-ProRule" id="PRU00282"/>
    </source>
</evidence>
<feature type="repeat" description="Solcar" evidence="8">
    <location>
        <begin position="1"/>
        <end position="55"/>
    </location>
</feature>
<evidence type="ECO:0000313" key="10">
    <source>
        <dbReference type="EMBL" id="PPR89329.1"/>
    </source>
</evidence>
<sequence>MTTPVARNVSMPAVAFSILRDEGPLALFKGAVPRFFWIVPLGAMNFAGYKLLRKATHLRVNIWFEATTAVAVAPSAEIQRESVLKSAFAGGLSRAFSWAVMHPVDTVKTQVQASTTLTFPDIIHGLRTGICDVSKLVLINVAPNLPDIQCTFKAFAIHEGIEAVFASAFVTMSEKLLSVLGSRMV</sequence>
<dbReference type="PANTHER" id="PTHR45667">
    <property type="entry name" value="S-ADENOSYLMETHIONINE MITOCHONDRIAL CARRIER PROTEIN"/>
    <property type="match status" value="1"/>
</dbReference>
<dbReference type="PROSITE" id="PS50920">
    <property type="entry name" value="SOLCAR"/>
    <property type="match status" value="1"/>
</dbReference>
<evidence type="ECO:0000313" key="11">
    <source>
        <dbReference type="Proteomes" id="UP000239757"/>
    </source>
</evidence>
<dbReference type="Gene3D" id="1.50.40.10">
    <property type="entry name" value="Mitochondrial carrier domain"/>
    <property type="match status" value="1"/>
</dbReference>
<evidence type="ECO:0000256" key="7">
    <source>
        <dbReference type="ARBA" id="ARBA00023136"/>
    </source>
</evidence>
<evidence type="ECO:0000256" key="9">
    <source>
        <dbReference type="RuleBase" id="RU000488"/>
    </source>
</evidence>
<evidence type="ECO:0000256" key="1">
    <source>
        <dbReference type="ARBA" id="ARBA00004141"/>
    </source>
</evidence>
<dbReference type="SUPFAM" id="SSF103506">
    <property type="entry name" value="Mitochondrial carrier"/>
    <property type="match status" value="1"/>
</dbReference>
<evidence type="ECO:0000256" key="4">
    <source>
        <dbReference type="ARBA" id="ARBA00022692"/>
    </source>
</evidence>
<protein>
    <submittedName>
        <fullName evidence="10">Uncharacterized protein</fullName>
    </submittedName>
</protein>
<keyword evidence="3 9" id="KW-0813">Transport</keyword>
<accession>A0A2P5WE14</accession>
<comment type="similarity">
    <text evidence="2 9">Belongs to the mitochondrial carrier (TC 2.A.29) family.</text>
</comment>
<gene>
    <name evidence="10" type="ORF">GOBAR_AA31353</name>
</gene>
<dbReference type="InterPro" id="IPR023395">
    <property type="entry name" value="MCP_dom_sf"/>
</dbReference>
<dbReference type="GO" id="GO:0016020">
    <property type="term" value="C:membrane"/>
    <property type="evidence" value="ECO:0007669"/>
    <property type="project" value="UniProtKB-SubCell"/>
</dbReference>
<keyword evidence="4 8" id="KW-0812">Transmembrane</keyword>
<organism evidence="10 11">
    <name type="scientific">Gossypium barbadense</name>
    <name type="common">Sea Island cotton</name>
    <name type="synonym">Hibiscus barbadensis</name>
    <dbReference type="NCBI Taxonomy" id="3634"/>
    <lineage>
        <taxon>Eukaryota</taxon>
        <taxon>Viridiplantae</taxon>
        <taxon>Streptophyta</taxon>
        <taxon>Embryophyta</taxon>
        <taxon>Tracheophyta</taxon>
        <taxon>Spermatophyta</taxon>
        <taxon>Magnoliopsida</taxon>
        <taxon>eudicotyledons</taxon>
        <taxon>Gunneridae</taxon>
        <taxon>Pentapetalae</taxon>
        <taxon>rosids</taxon>
        <taxon>malvids</taxon>
        <taxon>Malvales</taxon>
        <taxon>Malvaceae</taxon>
        <taxon>Malvoideae</taxon>
        <taxon>Gossypium</taxon>
    </lineage>
</organism>
<dbReference type="EMBL" id="KZ667987">
    <property type="protein sequence ID" value="PPR89329.1"/>
    <property type="molecule type" value="Genomic_DNA"/>
</dbReference>
<dbReference type="OrthoDB" id="1726309at2759"/>
<evidence type="ECO:0000256" key="3">
    <source>
        <dbReference type="ARBA" id="ARBA00022448"/>
    </source>
</evidence>
<dbReference type="Pfam" id="PF00153">
    <property type="entry name" value="Mito_carr"/>
    <property type="match status" value="2"/>
</dbReference>
<evidence type="ECO:0000256" key="2">
    <source>
        <dbReference type="ARBA" id="ARBA00006375"/>
    </source>
</evidence>
<dbReference type="AlphaFoldDB" id="A0A2P5WE14"/>
<dbReference type="InterPro" id="IPR018108">
    <property type="entry name" value="MCP_transmembrane"/>
</dbReference>
<keyword evidence="5" id="KW-0677">Repeat</keyword>
<evidence type="ECO:0000256" key="5">
    <source>
        <dbReference type="ARBA" id="ARBA00022737"/>
    </source>
</evidence>